<accession>A0A4S8JTC5</accession>
<name>A0A4S8JTC5_MUSBA</name>
<organism evidence="2 3">
    <name type="scientific">Musa balbisiana</name>
    <name type="common">Banana</name>
    <dbReference type="NCBI Taxonomy" id="52838"/>
    <lineage>
        <taxon>Eukaryota</taxon>
        <taxon>Viridiplantae</taxon>
        <taxon>Streptophyta</taxon>
        <taxon>Embryophyta</taxon>
        <taxon>Tracheophyta</taxon>
        <taxon>Spermatophyta</taxon>
        <taxon>Magnoliopsida</taxon>
        <taxon>Liliopsida</taxon>
        <taxon>Zingiberales</taxon>
        <taxon>Musaceae</taxon>
        <taxon>Musa</taxon>
    </lineage>
</organism>
<dbReference type="InterPro" id="IPR007679">
    <property type="entry name" value="DUF569"/>
</dbReference>
<dbReference type="EMBL" id="PYDT01000003">
    <property type="protein sequence ID" value="THU65398.1"/>
    <property type="molecule type" value="Genomic_DNA"/>
</dbReference>
<dbReference type="Pfam" id="PF04601">
    <property type="entry name" value="DUF569"/>
    <property type="match status" value="1"/>
</dbReference>
<keyword evidence="3" id="KW-1185">Reference proteome</keyword>
<dbReference type="Proteomes" id="UP000317650">
    <property type="component" value="Chromosome 5"/>
</dbReference>
<gene>
    <name evidence="2" type="ORF">C4D60_Mb05t03210</name>
</gene>
<evidence type="ECO:0000313" key="2">
    <source>
        <dbReference type="EMBL" id="THU65398.1"/>
    </source>
</evidence>
<dbReference type="AlphaFoldDB" id="A0A4S8JTC5"/>
<feature type="domain" description="DUF569" evidence="1">
    <location>
        <begin position="1"/>
        <end position="68"/>
    </location>
</feature>
<proteinExistence type="predicted"/>
<dbReference type="PANTHER" id="PTHR31205">
    <property type="entry name" value="ACTIN CROSS-LINKING PROTEIN (DUF569)"/>
    <property type="match status" value="1"/>
</dbReference>
<evidence type="ECO:0000313" key="3">
    <source>
        <dbReference type="Proteomes" id="UP000317650"/>
    </source>
</evidence>
<reference evidence="2 3" key="1">
    <citation type="journal article" date="2019" name="Nat. Plants">
        <title>Genome sequencing of Musa balbisiana reveals subgenome evolution and function divergence in polyploid bananas.</title>
        <authorList>
            <person name="Yao X."/>
        </authorList>
    </citation>
    <scope>NUCLEOTIDE SEQUENCE [LARGE SCALE GENOMIC DNA]</scope>
    <source>
        <strain evidence="3">cv. DH-PKW</strain>
        <tissue evidence="2">Leaves</tissue>
    </source>
</reference>
<comment type="caution">
    <text evidence="2">The sequence shown here is derived from an EMBL/GenBank/DDBJ whole genome shotgun (WGS) entry which is preliminary data.</text>
</comment>
<protein>
    <recommendedName>
        <fullName evidence="1">DUF569 domain-containing protein</fullName>
    </recommendedName>
</protein>
<sequence length="134" mass="14668">MVAEDDERRVSQHQDRSSSGARWTVEVVTDILRQLCLRLESCHGRHLAAPLRNCAFLRLAGTKAAQKFPGLVVAGSSLSTLTSALEAETGVCGVSVCVQRSRMNRLLVPVHRWLPPGQMYSHLVAVFNADSKGE</sequence>
<evidence type="ECO:0000259" key="1">
    <source>
        <dbReference type="Pfam" id="PF04601"/>
    </source>
</evidence>
<dbReference type="PANTHER" id="PTHR31205:SF69">
    <property type="entry name" value="ACTIN CROSS-LINKING PROTEIN (DUF569)"/>
    <property type="match status" value="1"/>
</dbReference>